<keyword evidence="11" id="KW-0564">Palmitate</keyword>
<comment type="catalytic activity">
    <reaction evidence="18">
        <text>leukotriene C4 = leukotriene A4 + glutathione</text>
        <dbReference type="Rhea" id="RHEA:17617"/>
        <dbReference type="ChEBI" id="CHEBI:57463"/>
        <dbReference type="ChEBI" id="CHEBI:57925"/>
        <dbReference type="ChEBI" id="CHEBI:57973"/>
        <dbReference type="EC" id="4.4.1.20"/>
    </reaction>
    <physiologicalReaction direction="right-to-left" evidence="18">
        <dbReference type="Rhea" id="RHEA:17619"/>
    </physiologicalReaction>
</comment>
<gene>
    <name evidence="24" type="ORF">XELAEV_18012597mg</name>
</gene>
<keyword evidence="13" id="KW-0449">Lipoprotein</keyword>
<keyword evidence="6 23" id="KW-1133">Transmembrane helix</keyword>
<evidence type="ECO:0000313" key="24">
    <source>
        <dbReference type="EMBL" id="OCT94914.1"/>
    </source>
</evidence>
<comment type="subcellular location">
    <subcellularLocation>
        <location evidence="1">Mitochondrion outer membrane</location>
        <topology evidence="1">Multi-pass membrane protein</topology>
    </subcellularLocation>
</comment>
<name>A0A974DMZ7_XENLA</name>
<evidence type="ECO:0000256" key="2">
    <source>
        <dbReference type="ARBA" id="ARBA00010459"/>
    </source>
</evidence>
<evidence type="ECO:0000256" key="20">
    <source>
        <dbReference type="ARBA" id="ARBA00069748"/>
    </source>
</evidence>
<evidence type="ECO:0000256" key="4">
    <source>
        <dbReference type="ARBA" id="ARBA00022692"/>
    </source>
</evidence>
<accession>A0A974DMZ7</accession>
<dbReference type="EC" id="4.4.1.20" evidence="16"/>
<evidence type="ECO:0000256" key="21">
    <source>
        <dbReference type="ARBA" id="ARBA00075145"/>
    </source>
</evidence>
<dbReference type="AlphaFoldDB" id="A0A974DMZ7"/>
<dbReference type="GO" id="GO:0004464">
    <property type="term" value="F:leukotriene-C4 synthase activity"/>
    <property type="evidence" value="ECO:0007669"/>
    <property type="project" value="UniProtKB-EC"/>
</dbReference>
<comment type="catalytic activity">
    <reaction evidence="19">
        <text>15-deoxy-Delta(12,14)-prostaglandin J2 + glutathione = 15-deoxy-Delta(12,14)-prostaglandin J2-S-(R)-glutathione</text>
        <dbReference type="Rhea" id="RHEA:75963"/>
        <dbReference type="ChEBI" id="CHEBI:57925"/>
        <dbReference type="ChEBI" id="CHEBI:85236"/>
        <dbReference type="ChEBI" id="CHEBI:194498"/>
    </reaction>
    <physiologicalReaction direction="left-to-right" evidence="19">
        <dbReference type="Rhea" id="RHEA:75964"/>
    </physiologicalReaction>
</comment>
<evidence type="ECO:0000256" key="11">
    <source>
        <dbReference type="ARBA" id="ARBA00023139"/>
    </source>
</evidence>
<evidence type="ECO:0000256" key="15">
    <source>
        <dbReference type="ARBA" id="ARBA00037916"/>
    </source>
</evidence>
<keyword evidence="4 23" id="KW-0812">Transmembrane</keyword>
<comment type="catalytic activity">
    <reaction evidence="17">
        <text>(5S)-hydroperoxy-(6E,8Z,11Z,14Z)-eicosatetraenoate + 2 glutathione = (5S)-hydroxy-(6E,8Z,11Z,14Z)-eicosatetraenoate + glutathione disulfide + H2O</text>
        <dbReference type="Rhea" id="RHEA:48620"/>
        <dbReference type="ChEBI" id="CHEBI:15377"/>
        <dbReference type="ChEBI" id="CHEBI:57450"/>
        <dbReference type="ChEBI" id="CHEBI:57925"/>
        <dbReference type="ChEBI" id="CHEBI:58297"/>
        <dbReference type="ChEBI" id="CHEBI:90632"/>
    </reaction>
    <physiologicalReaction direction="left-to-right" evidence="17">
        <dbReference type="Rhea" id="RHEA:48621"/>
    </physiologicalReaction>
</comment>
<evidence type="ECO:0000256" key="3">
    <source>
        <dbReference type="ARBA" id="ARBA00022679"/>
    </source>
</evidence>
<dbReference type="Pfam" id="PF01124">
    <property type="entry name" value="MAPEG"/>
    <property type="match status" value="1"/>
</dbReference>
<evidence type="ECO:0000256" key="1">
    <source>
        <dbReference type="ARBA" id="ARBA00004374"/>
    </source>
</evidence>
<evidence type="ECO:0000256" key="10">
    <source>
        <dbReference type="ARBA" id="ARBA00023136"/>
    </source>
</evidence>
<evidence type="ECO:0000256" key="8">
    <source>
        <dbReference type="ARBA" id="ARBA00023098"/>
    </source>
</evidence>
<sequence length="141" mass="16216">MATTIHDVLPSHFACVIFTYIYSVFMIMYLSMKVMGARKKYGVKYPDMYSKEPLFNCFQRAHQNTMEVYPIWLVFQLIAGLAFPLSAAVLGAIWVTSRFSYAWGYYTGDPEKRMKGMYGYIGYFGLMLLSIATALQLLHLI</sequence>
<evidence type="ECO:0000256" key="13">
    <source>
        <dbReference type="ARBA" id="ARBA00023288"/>
    </source>
</evidence>
<dbReference type="SUPFAM" id="SSF161084">
    <property type="entry name" value="MAPEG domain-like"/>
    <property type="match status" value="1"/>
</dbReference>
<feature type="transmembrane region" description="Helical" evidence="23">
    <location>
        <begin position="69"/>
        <end position="97"/>
    </location>
</feature>
<dbReference type="Gene3D" id="1.20.120.550">
    <property type="entry name" value="Membrane associated eicosanoid/glutathione metabolism-like domain"/>
    <property type="match status" value="1"/>
</dbReference>
<evidence type="ECO:0000256" key="23">
    <source>
        <dbReference type="SAM" id="Phobius"/>
    </source>
</evidence>
<dbReference type="GO" id="GO:0006629">
    <property type="term" value="P:lipid metabolic process"/>
    <property type="evidence" value="ECO:0007669"/>
    <property type="project" value="UniProtKB-KW"/>
</dbReference>
<evidence type="ECO:0000256" key="18">
    <source>
        <dbReference type="ARBA" id="ARBA00049298"/>
    </source>
</evidence>
<dbReference type="GO" id="GO:0004602">
    <property type="term" value="F:glutathione peroxidase activity"/>
    <property type="evidence" value="ECO:0007669"/>
    <property type="project" value="TreeGrafter"/>
</dbReference>
<keyword evidence="3" id="KW-0808">Transferase</keyword>
<evidence type="ECO:0000256" key="22">
    <source>
        <dbReference type="ARBA" id="ARBA00076908"/>
    </source>
</evidence>
<comment type="pathway">
    <text evidence="15">Lipid metabolism; arachidonate metabolism.</text>
</comment>
<evidence type="ECO:0000313" key="25">
    <source>
        <dbReference type="Proteomes" id="UP000694892"/>
    </source>
</evidence>
<evidence type="ECO:0000256" key="5">
    <source>
        <dbReference type="ARBA" id="ARBA00022787"/>
    </source>
</evidence>
<protein>
    <recommendedName>
        <fullName evidence="20">Glutathione S-transferase 3, mitochondrial</fullName>
        <ecNumber evidence="16">4.4.1.20</ecNumber>
    </recommendedName>
    <alternativeName>
        <fullName evidence="21">Glutathione peroxidase MGST3</fullName>
    </alternativeName>
    <alternativeName>
        <fullName evidence="22">LTC4 synthase MGST3</fullName>
    </alternativeName>
</protein>
<dbReference type="PANTHER" id="PTHR10250:SF19">
    <property type="entry name" value="MICROSOMAL GLUTATHIONE S-TRANSFERASE 3B"/>
    <property type="match status" value="1"/>
</dbReference>
<dbReference type="GO" id="GO:0005741">
    <property type="term" value="C:mitochondrial outer membrane"/>
    <property type="evidence" value="ECO:0007669"/>
    <property type="project" value="UniProtKB-SubCell"/>
</dbReference>
<evidence type="ECO:0000256" key="6">
    <source>
        <dbReference type="ARBA" id="ARBA00022989"/>
    </source>
</evidence>
<dbReference type="GO" id="GO:0005635">
    <property type="term" value="C:nuclear envelope"/>
    <property type="evidence" value="ECO:0007669"/>
    <property type="project" value="TreeGrafter"/>
</dbReference>
<evidence type="ECO:0000256" key="14">
    <source>
        <dbReference type="ARBA" id="ARBA00037884"/>
    </source>
</evidence>
<dbReference type="GO" id="GO:0004364">
    <property type="term" value="F:glutathione transferase activity"/>
    <property type="evidence" value="ECO:0007669"/>
    <property type="project" value="TreeGrafter"/>
</dbReference>
<evidence type="ECO:0000256" key="16">
    <source>
        <dbReference type="ARBA" id="ARBA00039056"/>
    </source>
</evidence>
<dbReference type="GO" id="GO:0005783">
    <property type="term" value="C:endoplasmic reticulum"/>
    <property type="evidence" value="ECO:0007669"/>
    <property type="project" value="TreeGrafter"/>
</dbReference>
<dbReference type="PANTHER" id="PTHR10250">
    <property type="entry name" value="MICROSOMAL GLUTATHIONE S-TRANSFERASE"/>
    <property type="match status" value="1"/>
</dbReference>
<evidence type="ECO:0000256" key="7">
    <source>
        <dbReference type="ARBA" id="ARBA00023002"/>
    </source>
</evidence>
<evidence type="ECO:0000256" key="12">
    <source>
        <dbReference type="ARBA" id="ARBA00023239"/>
    </source>
</evidence>
<dbReference type="InterPro" id="IPR001129">
    <property type="entry name" value="Membr-assoc_MAPEG"/>
</dbReference>
<evidence type="ECO:0000256" key="17">
    <source>
        <dbReference type="ARBA" id="ARBA00043664"/>
    </source>
</evidence>
<dbReference type="OMA" id="TYLYSWI"/>
<dbReference type="InterPro" id="IPR050997">
    <property type="entry name" value="MAPEG"/>
</dbReference>
<evidence type="ECO:0000256" key="19">
    <source>
        <dbReference type="ARBA" id="ARBA00051411"/>
    </source>
</evidence>
<keyword evidence="8" id="KW-0443">Lipid metabolism</keyword>
<reference evidence="25" key="1">
    <citation type="journal article" date="2016" name="Nature">
        <title>Genome evolution in the allotetraploid frog Xenopus laevis.</title>
        <authorList>
            <person name="Session A.M."/>
            <person name="Uno Y."/>
            <person name="Kwon T."/>
            <person name="Chapman J.A."/>
            <person name="Toyoda A."/>
            <person name="Takahashi S."/>
            <person name="Fukui A."/>
            <person name="Hikosaka A."/>
            <person name="Suzuki A."/>
            <person name="Kondo M."/>
            <person name="van Heeringen S.J."/>
            <person name="Quigley I."/>
            <person name="Heinz S."/>
            <person name="Ogino H."/>
            <person name="Ochi H."/>
            <person name="Hellsten U."/>
            <person name="Lyons J.B."/>
            <person name="Simakov O."/>
            <person name="Putnam N."/>
            <person name="Stites J."/>
            <person name="Kuroki Y."/>
            <person name="Tanaka T."/>
            <person name="Michiue T."/>
            <person name="Watanabe M."/>
            <person name="Bogdanovic O."/>
            <person name="Lister R."/>
            <person name="Georgiou G."/>
            <person name="Paranjpe S.S."/>
            <person name="van Kruijsbergen I."/>
            <person name="Shu S."/>
            <person name="Carlson J."/>
            <person name="Kinoshita T."/>
            <person name="Ohta Y."/>
            <person name="Mawaribuchi S."/>
            <person name="Jenkins J."/>
            <person name="Grimwood J."/>
            <person name="Schmutz J."/>
            <person name="Mitros T."/>
            <person name="Mozaffari S.V."/>
            <person name="Suzuki Y."/>
            <person name="Haramoto Y."/>
            <person name="Yamamoto T.S."/>
            <person name="Takagi C."/>
            <person name="Heald R."/>
            <person name="Miller K."/>
            <person name="Haudenschild C."/>
            <person name="Kitzman J."/>
            <person name="Nakayama T."/>
            <person name="Izutsu Y."/>
            <person name="Robert J."/>
            <person name="Fortriede J."/>
            <person name="Burns K."/>
            <person name="Lotay V."/>
            <person name="Karimi K."/>
            <person name="Yasuoka Y."/>
            <person name="Dichmann D.S."/>
            <person name="Flajnik M.F."/>
            <person name="Houston D.W."/>
            <person name="Shendure J."/>
            <person name="DuPasquier L."/>
            <person name="Vize P.D."/>
            <person name="Zorn A.M."/>
            <person name="Ito M."/>
            <person name="Marcotte E.M."/>
            <person name="Wallingford J.B."/>
            <person name="Ito Y."/>
            <person name="Asashima M."/>
            <person name="Ueno N."/>
            <person name="Matsuda Y."/>
            <person name="Veenstra G.J."/>
            <person name="Fujiyama A."/>
            <person name="Harland R.M."/>
            <person name="Taira M."/>
            <person name="Rokhsar D.S."/>
        </authorList>
    </citation>
    <scope>NUCLEOTIDE SEQUENCE [LARGE SCALE GENOMIC DNA]</scope>
    <source>
        <strain evidence="25">J</strain>
    </source>
</reference>
<comment type="pathway">
    <text evidence="14">Lipid metabolism; leukotriene C4 biosynthesis.</text>
</comment>
<dbReference type="FunFam" id="1.20.120.550:FF:000004">
    <property type="entry name" value="Microsomal glutathione S-transferase 3"/>
    <property type="match status" value="1"/>
</dbReference>
<keyword evidence="7" id="KW-0560">Oxidoreductase</keyword>
<keyword evidence="9" id="KW-0496">Mitochondrion</keyword>
<evidence type="ECO:0000256" key="9">
    <source>
        <dbReference type="ARBA" id="ARBA00023128"/>
    </source>
</evidence>
<organism evidence="24 25">
    <name type="scientific">Xenopus laevis</name>
    <name type="common">African clawed frog</name>
    <dbReference type="NCBI Taxonomy" id="8355"/>
    <lineage>
        <taxon>Eukaryota</taxon>
        <taxon>Metazoa</taxon>
        <taxon>Chordata</taxon>
        <taxon>Craniata</taxon>
        <taxon>Vertebrata</taxon>
        <taxon>Euteleostomi</taxon>
        <taxon>Amphibia</taxon>
        <taxon>Batrachia</taxon>
        <taxon>Anura</taxon>
        <taxon>Pipoidea</taxon>
        <taxon>Pipidae</taxon>
        <taxon>Xenopodinae</taxon>
        <taxon>Xenopus</taxon>
        <taxon>Xenopus</taxon>
    </lineage>
</organism>
<feature type="transmembrane region" description="Helical" evidence="23">
    <location>
        <begin position="117"/>
        <end position="138"/>
    </location>
</feature>
<comment type="similarity">
    <text evidence="2">Belongs to the MAPEG family.</text>
</comment>
<keyword evidence="12" id="KW-0456">Lyase</keyword>
<dbReference type="GO" id="GO:0006691">
    <property type="term" value="P:leukotriene metabolic process"/>
    <property type="evidence" value="ECO:0007669"/>
    <property type="project" value="UniProtKB-ARBA"/>
</dbReference>
<dbReference type="EMBL" id="CM004468">
    <property type="protein sequence ID" value="OCT94914.1"/>
    <property type="molecule type" value="Genomic_DNA"/>
</dbReference>
<keyword evidence="10 23" id="KW-0472">Membrane</keyword>
<dbReference type="InterPro" id="IPR023352">
    <property type="entry name" value="MAPEG-like_dom_sf"/>
</dbReference>
<proteinExistence type="inferred from homology"/>
<dbReference type="Proteomes" id="UP000694892">
    <property type="component" value="Chromosome 2L"/>
</dbReference>
<feature type="transmembrane region" description="Helical" evidence="23">
    <location>
        <begin position="12"/>
        <end position="30"/>
    </location>
</feature>
<keyword evidence="5" id="KW-1000">Mitochondrion outer membrane</keyword>